<evidence type="ECO:0008006" key="4">
    <source>
        <dbReference type="Google" id="ProtNLM"/>
    </source>
</evidence>
<sequence length="208" mass="22743">MKTKITLLLLVVTGVIATAQNQFEQGMSKALDLWKQGKSDEATALFERIAGAEKSQWLPNYYIALINTTEAFNPANKDKVTSLLSKANAALDIELAKTPNNVELLVVQAMAQTALLVTDPMTYGMTLAPKINGIYTKASILAPDNPRVVYCRAEFDMGGAQWTGADVKEICGRVAHSIDLFASFKPETPFSPTWGLDRAKETLQKCTK</sequence>
<dbReference type="OrthoDB" id="1150971at2"/>
<evidence type="ECO:0000313" key="3">
    <source>
        <dbReference type="Proteomes" id="UP000248840"/>
    </source>
</evidence>
<feature type="signal peptide" evidence="1">
    <location>
        <begin position="1"/>
        <end position="19"/>
    </location>
</feature>
<gene>
    <name evidence="2" type="ORF">CLV55_11219</name>
</gene>
<keyword evidence="1" id="KW-0732">Signal</keyword>
<reference evidence="2 3" key="1">
    <citation type="submission" date="2018-06" db="EMBL/GenBank/DDBJ databases">
        <title>Genomic Encyclopedia of Archaeal and Bacterial Type Strains, Phase II (KMG-II): from individual species to whole genera.</title>
        <authorList>
            <person name="Goeker M."/>
        </authorList>
    </citation>
    <scope>NUCLEOTIDE SEQUENCE [LARGE SCALE GENOMIC DNA]</scope>
    <source>
        <strain evidence="2 3">DSM 25663</strain>
    </source>
</reference>
<organism evidence="2 3">
    <name type="scientific">Flavobacterium aciduliphilum</name>
    <dbReference type="NCBI Taxonomy" id="1101402"/>
    <lineage>
        <taxon>Bacteria</taxon>
        <taxon>Pseudomonadati</taxon>
        <taxon>Bacteroidota</taxon>
        <taxon>Flavobacteriia</taxon>
        <taxon>Flavobacteriales</taxon>
        <taxon>Flavobacteriaceae</taxon>
        <taxon>Flavobacterium</taxon>
    </lineage>
</organism>
<comment type="caution">
    <text evidence="2">The sequence shown here is derived from an EMBL/GenBank/DDBJ whole genome shotgun (WGS) entry which is preliminary data.</text>
</comment>
<keyword evidence="3" id="KW-1185">Reference proteome</keyword>
<accession>A0A328YHC7</accession>
<feature type="chain" id="PRO_5016327929" description="Tetratricopeptide repeat protein" evidence="1">
    <location>
        <begin position="20"/>
        <end position="208"/>
    </location>
</feature>
<dbReference type="EMBL" id="QLSZ01000012">
    <property type="protein sequence ID" value="RAR70107.1"/>
    <property type="molecule type" value="Genomic_DNA"/>
</dbReference>
<protein>
    <recommendedName>
        <fullName evidence="4">Tetratricopeptide repeat protein</fullName>
    </recommendedName>
</protein>
<proteinExistence type="predicted"/>
<evidence type="ECO:0000256" key="1">
    <source>
        <dbReference type="SAM" id="SignalP"/>
    </source>
</evidence>
<dbReference type="Proteomes" id="UP000248840">
    <property type="component" value="Unassembled WGS sequence"/>
</dbReference>
<dbReference type="RefSeq" id="WP_112113932.1">
    <property type="nucleotide sequence ID" value="NZ_QLSZ01000012.1"/>
</dbReference>
<name>A0A328YHC7_9FLAO</name>
<evidence type="ECO:0000313" key="2">
    <source>
        <dbReference type="EMBL" id="RAR70107.1"/>
    </source>
</evidence>
<dbReference type="AlphaFoldDB" id="A0A328YHC7"/>